<evidence type="ECO:0000313" key="2">
    <source>
        <dbReference type="Proteomes" id="UP000765509"/>
    </source>
</evidence>
<dbReference type="EMBL" id="AVOT02022724">
    <property type="protein sequence ID" value="MBW0512309.1"/>
    <property type="molecule type" value="Genomic_DNA"/>
</dbReference>
<protein>
    <submittedName>
        <fullName evidence="1">Uncharacterized protein</fullName>
    </submittedName>
</protein>
<dbReference type="Proteomes" id="UP000765509">
    <property type="component" value="Unassembled WGS sequence"/>
</dbReference>
<name>A0A9Q3DZX0_9BASI</name>
<dbReference type="AlphaFoldDB" id="A0A9Q3DZX0"/>
<proteinExistence type="predicted"/>
<evidence type="ECO:0000313" key="1">
    <source>
        <dbReference type="EMBL" id="MBW0512309.1"/>
    </source>
</evidence>
<reference evidence="1" key="1">
    <citation type="submission" date="2021-03" db="EMBL/GenBank/DDBJ databases">
        <title>Draft genome sequence of rust myrtle Austropuccinia psidii MF-1, a brazilian biotype.</title>
        <authorList>
            <person name="Quecine M.C."/>
            <person name="Pachon D.M.R."/>
            <person name="Bonatelli M.L."/>
            <person name="Correr F.H."/>
            <person name="Franceschini L.M."/>
            <person name="Leite T.F."/>
            <person name="Margarido G.R.A."/>
            <person name="Almeida C.A."/>
            <person name="Ferrarezi J.A."/>
            <person name="Labate C.A."/>
        </authorList>
    </citation>
    <scope>NUCLEOTIDE SEQUENCE</scope>
    <source>
        <strain evidence="1">MF-1</strain>
    </source>
</reference>
<accession>A0A9Q3DZX0</accession>
<gene>
    <name evidence="1" type="ORF">O181_052024</name>
</gene>
<keyword evidence="2" id="KW-1185">Reference proteome</keyword>
<comment type="caution">
    <text evidence="1">The sequence shown here is derived from an EMBL/GenBank/DDBJ whole genome shotgun (WGS) entry which is preliminary data.</text>
</comment>
<sequence length="155" mass="17016">MQILTPVQDPNALHTKPYAGAAFRQCQQFLTPVQASNASHAKSLHVYRLPAIQIISHAREALQQLQHFLMRVQAPNASHLNPYACAGSQKFRKLLMPGKASNNSQANPDACTGSQRFTRKTLTLVQVPDNSDHSLCLGSLPTILKIPHTTKINSV</sequence>
<organism evidence="1 2">
    <name type="scientific">Austropuccinia psidii MF-1</name>
    <dbReference type="NCBI Taxonomy" id="1389203"/>
    <lineage>
        <taxon>Eukaryota</taxon>
        <taxon>Fungi</taxon>
        <taxon>Dikarya</taxon>
        <taxon>Basidiomycota</taxon>
        <taxon>Pucciniomycotina</taxon>
        <taxon>Pucciniomycetes</taxon>
        <taxon>Pucciniales</taxon>
        <taxon>Sphaerophragmiaceae</taxon>
        <taxon>Austropuccinia</taxon>
    </lineage>
</organism>